<reference evidence="4" key="1">
    <citation type="journal article" date="2020" name="Stud. Mycol.">
        <title>101 Dothideomycetes genomes: a test case for predicting lifestyles and emergence of pathogens.</title>
        <authorList>
            <person name="Haridas S."/>
            <person name="Albert R."/>
            <person name="Binder M."/>
            <person name="Bloem J."/>
            <person name="Labutti K."/>
            <person name="Salamov A."/>
            <person name="Andreopoulos B."/>
            <person name="Baker S."/>
            <person name="Barry K."/>
            <person name="Bills G."/>
            <person name="Bluhm B."/>
            <person name="Cannon C."/>
            <person name="Castanera R."/>
            <person name="Culley D."/>
            <person name="Daum C."/>
            <person name="Ezra D."/>
            <person name="Gonzalez J."/>
            <person name="Henrissat B."/>
            <person name="Kuo A."/>
            <person name="Liang C."/>
            <person name="Lipzen A."/>
            <person name="Lutzoni F."/>
            <person name="Magnuson J."/>
            <person name="Mondo S."/>
            <person name="Nolan M."/>
            <person name="Ohm R."/>
            <person name="Pangilinan J."/>
            <person name="Park H.-J."/>
            <person name="Ramirez L."/>
            <person name="Alfaro M."/>
            <person name="Sun H."/>
            <person name="Tritt A."/>
            <person name="Yoshinaga Y."/>
            <person name="Zwiers L.-H."/>
            <person name="Turgeon B."/>
            <person name="Goodwin S."/>
            <person name="Spatafora J."/>
            <person name="Crous P."/>
            <person name="Grigoriev I."/>
        </authorList>
    </citation>
    <scope>NUCLEOTIDE SEQUENCE</scope>
    <source>
        <strain evidence="4">CBS 269.34</strain>
    </source>
</reference>
<evidence type="ECO:0000256" key="2">
    <source>
        <dbReference type="SAM" id="Phobius"/>
    </source>
</evidence>
<feature type="transmembrane region" description="Helical" evidence="2">
    <location>
        <begin position="476"/>
        <end position="494"/>
    </location>
</feature>
<keyword evidence="3" id="KW-0732">Signal</keyword>
<evidence type="ECO:0000256" key="1">
    <source>
        <dbReference type="SAM" id="MobiDB-lite"/>
    </source>
</evidence>
<protein>
    <recommendedName>
        <fullName evidence="6">GPI anchored protein</fullName>
    </recommendedName>
</protein>
<evidence type="ECO:0000313" key="5">
    <source>
        <dbReference type="Proteomes" id="UP000799750"/>
    </source>
</evidence>
<dbReference type="AlphaFoldDB" id="A0A6A6QFC9"/>
<evidence type="ECO:0008006" key="6">
    <source>
        <dbReference type="Google" id="ProtNLM"/>
    </source>
</evidence>
<feature type="signal peptide" evidence="3">
    <location>
        <begin position="1"/>
        <end position="24"/>
    </location>
</feature>
<feature type="region of interest" description="Disordered" evidence="1">
    <location>
        <begin position="330"/>
        <end position="349"/>
    </location>
</feature>
<dbReference type="Proteomes" id="UP000799750">
    <property type="component" value="Unassembled WGS sequence"/>
</dbReference>
<gene>
    <name evidence="4" type="ORF">BU16DRAFT_543256</name>
</gene>
<keyword evidence="5" id="KW-1185">Reference proteome</keyword>
<dbReference type="PANTHER" id="PTHR39599">
    <property type="entry name" value="GPI-ANCHORED PROTEIN (EUROFUNG)-RELATED-RELATED"/>
    <property type="match status" value="1"/>
</dbReference>
<name>A0A6A6QFC9_9PEZI</name>
<dbReference type="PANTHER" id="PTHR39599:SF2">
    <property type="entry name" value="ANCHORED PROTEIN, PUTATIVE (AFU_ORTHOLOGUE AFUA_1G09650)-RELATED"/>
    <property type="match status" value="1"/>
</dbReference>
<sequence>MPTLFNLLSLPSALLLLTICPSLGAVETQWPHNLPKHMKYFPEDEVHVKRGLRIQERLARETPVGVKKMSTDEGEMFMFDNWIFQGDQEAKAIMERAEPDSASQRRQSDELGELNANSSTLVQPLSPLRPHSKQTNLRDPYARFAVRSLLMNRGFKCPEGTNNCSSINQPDSCCSTTSECITIPDNGYGPVGCCPIGQNCVGAISCDTADGYTSCPDSPNGGCCLPGYSCEDVGCIAVATSTAIVLPPTSSAVSSRSSSAVISSAPSSTPSSTSTAIVVVPTSPASSSIYTCSSGWFTCPASLGGGCCQNGRQCGSGIICSGTDTQTKTSSSMAPSAPVRPTSDSGSAVTTTTVTGPSVCPTGFYVCSAYYPSGCCRVGMDCHTTGSCIQTASVSVIVSDGVTIIAPTGASVATTAKGQGGSCPSGWYSCAANLGGNCCLNGYSCGAQCTATGTAGGQSQVVGKVAPSSASVISGIWIWTTVLVAISIGVATILL</sequence>
<keyword evidence="2" id="KW-0812">Transmembrane</keyword>
<evidence type="ECO:0000256" key="3">
    <source>
        <dbReference type="SAM" id="SignalP"/>
    </source>
</evidence>
<keyword evidence="2" id="KW-1133">Transmembrane helix</keyword>
<feature type="chain" id="PRO_5025519502" description="GPI anchored protein" evidence="3">
    <location>
        <begin position="25"/>
        <end position="495"/>
    </location>
</feature>
<dbReference type="OrthoDB" id="2426396at2759"/>
<accession>A0A6A6QFC9</accession>
<keyword evidence="2" id="KW-0472">Membrane</keyword>
<dbReference type="EMBL" id="MU004196">
    <property type="protein sequence ID" value="KAF2490982.1"/>
    <property type="molecule type" value="Genomic_DNA"/>
</dbReference>
<evidence type="ECO:0000313" key="4">
    <source>
        <dbReference type="EMBL" id="KAF2490982.1"/>
    </source>
</evidence>
<organism evidence="4 5">
    <name type="scientific">Lophium mytilinum</name>
    <dbReference type="NCBI Taxonomy" id="390894"/>
    <lineage>
        <taxon>Eukaryota</taxon>
        <taxon>Fungi</taxon>
        <taxon>Dikarya</taxon>
        <taxon>Ascomycota</taxon>
        <taxon>Pezizomycotina</taxon>
        <taxon>Dothideomycetes</taxon>
        <taxon>Pleosporomycetidae</taxon>
        <taxon>Mytilinidiales</taxon>
        <taxon>Mytilinidiaceae</taxon>
        <taxon>Lophium</taxon>
    </lineage>
</organism>
<proteinExistence type="predicted"/>